<dbReference type="EMBL" id="RIBY02002378">
    <property type="protein sequence ID" value="KAH9817757.1"/>
    <property type="molecule type" value="Genomic_DNA"/>
</dbReference>
<feature type="compositionally biased region" description="Acidic residues" evidence="1">
    <location>
        <begin position="321"/>
        <end position="335"/>
    </location>
</feature>
<feature type="region of interest" description="Disordered" evidence="1">
    <location>
        <begin position="533"/>
        <end position="557"/>
    </location>
</feature>
<reference evidence="2 3" key="1">
    <citation type="journal article" date="2018" name="IMA Fungus">
        <title>IMA Genome-F 10: Nine draft genome sequences of Claviceps purpurea s.lat., including C. arundinis, C. humidiphila, and C. cf. spartinae, pseudomolecules for the pitch canker pathogen Fusarium circinatum, draft genome of Davidsoniella eucalypti, Grosmannia galeiformis, Quambalaria eucalypti, and Teratosphaeria destructans.</title>
        <authorList>
            <person name="Wingfield B.D."/>
            <person name="Liu M."/>
            <person name="Nguyen H.D."/>
            <person name="Lane F.A."/>
            <person name="Morgan S.W."/>
            <person name="De Vos L."/>
            <person name="Wilken P.M."/>
            <person name="Duong T.A."/>
            <person name="Aylward J."/>
            <person name="Coetzee M.P."/>
            <person name="Dadej K."/>
            <person name="De Beer Z.W."/>
            <person name="Findlay W."/>
            <person name="Havenga M."/>
            <person name="Kolarik M."/>
            <person name="Menzies J.G."/>
            <person name="Naidoo K."/>
            <person name="Pochopski O."/>
            <person name="Shoukouhi P."/>
            <person name="Santana Q.C."/>
            <person name="Seifert K.A."/>
            <person name="Soal N."/>
            <person name="Steenkamp E.T."/>
            <person name="Tatham C.T."/>
            <person name="van der Nest M.A."/>
            <person name="Wingfield M.J."/>
        </authorList>
    </citation>
    <scope>NUCLEOTIDE SEQUENCE [LARGE SCALE GENOMIC DNA]</scope>
    <source>
        <strain evidence="2">CMW44962</strain>
    </source>
</reference>
<feature type="region of interest" description="Disordered" evidence="1">
    <location>
        <begin position="292"/>
        <end position="369"/>
    </location>
</feature>
<keyword evidence="3" id="KW-1185">Reference proteome</keyword>
<feature type="compositionally biased region" description="Basic residues" evidence="1">
    <location>
        <begin position="596"/>
        <end position="610"/>
    </location>
</feature>
<dbReference type="AlphaFoldDB" id="A0A9W7VYT2"/>
<feature type="compositionally biased region" description="Pro residues" evidence="1">
    <location>
        <begin position="623"/>
        <end position="633"/>
    </location>
</feature>
<reference evidence="2 3" key="2">
    <citation type="journal article" date="2021" name="Curr. Genet.">
        <title>Genetic response to nitrogen starvation in the aggressive Eucalyptus foliar pathogen Teratosphaeria destructans.</title>
        <authorList>
            <person name="Havenga M."/>
            <person name="Wingfield B.D."/>
            <person name="Wingfield M.J."/>
            <person name="Dreyer L.L."/>
            <person name="Roets F."/>
            <person name="Aylward J."/>
        </authorList>
    </citation>
    <scope>NUCLEOTIDE SEQUENCE [LARGE SCALE GENOMIC DNA]</scope>
    <source>
        <strain evidence="2">CMW44962</strain>
    </source>
</reference>
<dbReference type="Proteomes" id="UP001138500">
    <property type="component" value="Unassembled WGS sequence"/>
</dbReference>
<evidence type="ECO:0000256" key="1">
    <source>
        <dbReference type="SAM" id="MobiDB-lite"/>
    </source>
</evidence>
<gene>
    <name evidence="2" type="ORF">Tdes44962_MAKER05467</name>
</gene>
<feature type="region of interest" description="Disordered" evidence="1">
    <location>
        <begin position="585"/>
        <end position="650"/>
    </location>
</feature>
<dbReference type="OrthoDB" id="10265971at2759"/>
<sequence length="952" mass="104732">MEGDAQYFHATLYRFGHAARHEVIERFHASMRDPAARCTYDADQHCFSLVCPPGPVGPHADEELARIISSYITDAPRAAEDSDEPPGITRFPESLYDVEVNDAPLSHDPGHEVEGWRPEDVPRVPRLLHVIHPDGATIFRFFQLDALPQALSERTLTPRVMTRKKYMENGSTLRSATATDWLFNGRVGQPLPPISTGEETAMLSMAPFARLQGTAERQEQPFTITPWRFKGSAVSTSQWLQGLGQIEQDDPEQEPQNVPREFQKMMVAEQSHQNPALGRVRVPAGAADALQDRVSEDESDGRSAHAESAETGFRLLLAGDAPEEEEEEEEEESSENEGVGGTKKSFMHLLRGAPSTSPPSSKLQSRLRPEADQFVLPSWPALNAAPADRVASDIMPRSHSAGGTETGGSDEFGSYGPPWATCRGGMLQADPRTVAEWQNEHPTPIRAPPSEMSVATIGSYRDDTLQATGLPSWTNVVVQNRAARGAALVDVAATETRRPIVPPPGLMPTVAHQTQNGRQQAQPRQPALGQLIDHETNPYDEPDTQRTRAQLPPGHPLRPLVAATRSRTNYNTSEDDADVVERMERSAVEGVPSKRFTMRQKAQKKGKGRTVGKAAGAKAKLPMPSPPPPPPSRPAKTPAQPAVQPSPTNSDRIADFLADIQESWPAATVELHFGQILSIIEDRKGTHTADGATNIVSNVDIDSLHFVPAMTSRLADAHYMLHLFRETDAIMAKTLYEIHIKDIAGAQTRILVTSNPLEVVAIPSDEDNIGTVAMHFPIRIWDSVLKVMDAGTVAMYQIPASFDEFLQSMRSCGGQEAGEQDSPNFIAKVPLNSFIVERVYAKREWSRSLDGYGRLAITEIQDMFLQSLDEPHANLEVTVLQSRESMVNDHRLWYEAKIDGLEDAQAICHVADLVISRIDGVGFSNRGATRYNQVGEQKPQKDQVFRGGQGVW</sequence>
<name>A0A9W7VYT2_9PEZI</name>
<protein>
    <submittedName>
        <fullName evidence="2">Uncharacterized protein</fullName>
    </submittedName>
</protein>
<feature type="compositionally biased region" description="Polar residues" evidence="1">
    <location>
        <begin position="354"/>
        <end position="364"/>
    </location>
</feature>
<comment type="caution">
    <text evidence="2">The sequence shown here is derived from an EMBL/GenBank/DDBJ whole genome shotgun (WGS) entry which is preliminary data.</text>
</comment>
<organism evidence="2 3">
    <name type="scientific">Teratosphaeria destructans</name>
    <dbReference type="NCBI Taxonomy" id="418781"/>
    <lineage>
        <taxon>Eukaryota</taxon>
        <taxon>Fungi</taxon>
        <taxon>Dikarya</taxon>
        <taxon>Ascomycota</taxon>
        <taxon>Pezizomycotina</taxon>
        <taxon>Dothideomycetes</taxon>
        <taxon>Dothideomycetidae</taxon>
        <taxon>Mycosphaerellales</taxon>
        <taxon>Teratosphaeriaceae</taxon>
        <taxon>Teratosphaeria</taxon>
    </lineage>
</organism>
<evidence type="ECO:0000313" key="2">
    <source>
        <dbReference type="EMBL" id="KAH9817757.1"/>
    </source>
</evidence>
<evidence type="ECO:0000313" key="3">
    <source>
        <dbReference type="Proteomes" id="UP001138500"/>
    </source>
</evidence>
<proteinExistence type="predicted"/>
<accession>A0A9W7VYT2</accession>
<feature type="compositionally biased region" description="Basic and acidic residues" evidence="1">
    <location>
        <begin position="292"/>
        <end position="308"/>
    </location>
</feature>